<reference evidence="2 3" key="1">
    <citation type="journal article" date="2016" name="Mol. Biol. Evol.">
        <title>Comparative Genomics of Early-Diverging Mushroom-Forming Fungi Provides Insights into the Origins of Lignocellulose Decay Capabilities.</title>
        <authorList>
            <person name="Nagy L.G."/>
            <person name="Riley R."/>
            <person name="Tritt A."/>
            <person name="Adam C."/>
            <person name="Daum C."/>
            <person name="Floudas D."/>
            <person name="Sun H."/>
            <person name="Yadav J.S."/>
            <person name="Pangilinan J."/>
            <person name="Larsson K.H."/>
            <person name="Matsuura K."/>
            <person name="Barry K."/>
            <person name="Labutti K."/>
            <person name="Kuo R."/>
            <person name="Ohm R.A."/>
            <person name="Bhattacharya S.S."/>
            <person name="Shirouzu T."/>
            <person name="Yoshinaga Y."/>
            <person name="Martin F.M."/>
            <person name="Grigoriev I.V."/>
            <person name="Hibbett D.S."/>
        </authorList>
    </citation>
    <scope>NUCLEOTIDE SEQUENCE [LARGE SCALE GENOMIC DNA]</scope>
    <source>
        <strain evidence="2 3">HHB12029</strain>
    </source>
</reference>
<keyword evidence="1" id="KW-0812">Transmembrane</keyword>
<evidence type="ECO:0000313" key="3">
    <source>
        <dbReference type="Proteomes" id="UP000077266"/>
    </source>
</evidence>
<dbReference type="OrthoDB" id="2443686at2759"/>
<organism evidence="2 3">
    <name type="scientific">Exidia glandulosa HHB12029</name>
    <dbReference type="NCBI Taxonomy" id="1314781"/>
    <lineage>
        <taxon>Eukaryota</taxon>
        <taxon>Fungi</taxon>
        <taxon>Dikarya</taxon>
        <taxon>Basidiomycota</taxon>
        <taxon>Agaricomycotina</taxon>
        <taxon>Agaricomycetes</taxon>
        <taxon>Auriculariales</taxon>
        <taxon>Exidiaceae</taxon>
        <taxon>Exidia</taxon>
    </lineage>
</organism>
<sequence length="305" mass="32966">MPTDDNTSQTAVSRYPKEMPAHWKGEFPAAHLYVRPLLEGTWKILCLIAWGTPTLELRWASVRAETEEEHTQYLDGISKRLQTTTLVASLLLASNAALLTTEPPLSGQIVNYTAHGPYICLWVSFGLLLGAVIVGSGIISLMATCTREFSHDACEMASDTPVMGNGRCIALKITPDEEDRGLVGRWSAGVAGRTIATLSPLAIDDDMKGSLRNVAFTLVVTICQYVTASLLPPNVSHLDVRSALEARDCVATTCQCTGIRTGLFCGDGAFNCKVGNVYQCGENGQISCDYGFRESCPDCTVVFCE</sequence>
<keyword evidence="3" id="KW-1185">Reference proteome</keyword>
<protein>
    <submittedName>
        <fullName evidence="2">Uncharacterized protein</fullName>
    </submittedName>
</protein>
<evidence type="ECO:0000313" key="2">
    <source>
        <dbReference type="EMBL" id="KZV92756.1"/>
    </source>
</evidence>
<gene>
    <name evidence="2" type="ORF">EXIGLDRAFT_768676</name>
</gene>
<dbReference type="InParanoid" id="A0A165I1A1"/>
<keyword evidence="1" id="KW-1133">Transmembrane helix</keyword>
<dbReference type="Proteomes" id="UP000077266">
    <property type="component" value="Unassembled WGS sequence"/>
</dbReference>
<accession>A0A165I1A1</accession>
<proteinExistence type="predicted"/>
<name>A0A165I1A1_EXIGL</name>
<feature type="transmembrane region" description="Helical" evidence="1">
    <location>
        <begin position="121"/>
        <end position="143"/>
    </location>
</feature>
<evidence type="ECO:0000256" key="1">
    <source>
        <dbReference type="SAM" id="Phobius"/>
    </source>
</evidence>
<dbReference type="EMBL" id="KV426002">
    <property type="protein sequence ID" value="KZV92756.1"/>
    <property type="molecule type" value="Genomic_DNA"/>
</dbReference>
<keyword evidence="1" id="KW-0472">Membrane</keyword>
<dbReference type="AlphaFoldDB" id="A0A165I1A1"/>